<evidence type="ECO:0000256" key="3">
    <source>
        <dbReference type="ARBA" id="ARBA00007786"/>
    </source>
</evidence>
<evidence type="ECO:0000259" key="9">
    <source>
        <dbReference type="SMART" id="SM00856"/>
    </source>
</evidence>
<keyword evidence="8" id="KW-0812">Transmembrane</keyword>
<comment type="caution">
    <text evidence="10">The sequence shown here is derived from an EMBL/GenBank/DDBJ whole genome shotgun (WGS) entry which is preliminary data.</text>
</comment>
<comment type="pathway">
    <text evidence="1">Glycan metabolism; pectin degradation; 2-dehydro-3-deoxy-D-gluconate from pectin: step 1/5.</text>
</comment>
<dbReference type="Gene3D" id="1.20.140.40">
    <property type="entry name" value="Invertase/pectin methylesterase inhibitor family protein"/>
    <property type="match status" value="1"/>
</dbReference>
<keyword evidence="5" id="KW-0063">Aspartyl esterase</keyword>
<evidence type="ECO:0000256" key="7">
    <source>
        <dbReference type="SAM" id="MobiDB-lite"/>
    </source>
</evidence>
<keyword evidence="8" id="KW-1133">Transmembrane helix</keyword>
<accession>A0ABR2NVZ6</accession>
<sequence length="813" mass="88275">MVFQDFEIIQERRRQERQRTLKKRITIALVAIFVIAGIAAAAALAFVSLNSSTEKSNKTENKGHNSNSDEHKSNHQPPPSTPPPSPKPTTPPATPEPSSLPAPFRKPPSSAPAQSPSPKHTSTALAPSPKPPSSASAPSPKHPSSSPAPSPKLSPAPAPSPKSPSSAPAPSPKHPSPAPAPSPKHPSPAPAPSPKPPSSAPAPSPKHPSSTPAPAPSPSSPSPSPLSIPFSLPLLPAQTPSFPPFPAPAPAPALTPSAAPEGEVAHAKLVTSFCQGSTYKSLCAETLTKNIALNPKLATEPKELIKSSITSTMEELDKAFAKASKIVLNTEVEKRAFDVCREVMENAKEELQSSAARVGTIVPGKLPTNGDLTNWLSAVMSYQETCVDSFPEGPVKHEFGTTLNNSELYTSNSLAMVRDLARLMNLHQEKPILKHHLLQTGFSLLAKDGLPIWMNHEERRLLKEEKDYMPKPNVTVAQDGTGNFRTINEALVAMPPKYEGRYASLNSPDDFHSNSHSYILTFIHIQHAYRYVIFVKKGIYAETVIVTKKMVNLTMYGEGSQKTIITGEKNAVDGIPTYRTATFVVGAPGFMAKSMGFKNTAGPSKHQAVAARVSGDKAIFLNCRFEGFQDTLYAQTHRQFYRSCVITGTIDFIFGDAAAVFQNCLIYVRQPNPNQKNIITAQGRKDKYETTGFVIQNCKILPDEAFKPVANRFKSYLGRPWKEYSRTIIMESQIEGFIDPAGWLEWKGEFALNTLFYGEFNNTGPGAKTDGRVKWGGRRDIKKREAIRYTVESFLKGAWVKESGASVRMGLGS</sequence>
<comment type="similarity">
    <text evidence="2">In the N-terminal section; belongs to the PMEI family.</text>
</comment>
<organism evidence="10 11">
    <name type="scientific">Hibiscus sabdariffa</name>
    <name type="common">roselle</name>
    <dbReference type="NCBI Taxonomy" id="183260"/>
    <lineage>
        <taxon>Eukaryota</taxon>
        <taxon>Viridiplantae</taxon>
        <taxon>Streptophyta</taxon>
        <taxon>Embryophyta</taxon>
        <taxon>Tracheophyta</taxon>
        <taxon>Spermatophyta</taxon>
        <taxon>Magnoliopsida</taxon>
        <taxon>eudicotyledons</taxon>
        <taxon>Gunneridae</taxon>
        <taxon>Pentapetalae</taxon>
        <taxon>rosids</taxon>
        <taxon>malvids</taxon>
        <taxon>Malvales</taxon>
        <taxon>Malvaceae</taxon>
        <taxon>Malvoideae</taxon>
        <taxon>Hibiscus</taxon>
    </lineage>
</organism>
<dbReference type="InterPro" id="IPR035513">
    <property type="entry name" value="Invertase/methylesterase_inhib"/>
</dbReference>
<dbReference type="Gene3D" id="2.160.20.10">
    <property type="entry name" value="Single-stranded right-handed beta-helix, Pectin lyase-like"/>
    <property type="match status" value="1"/>
</dbReference>
<protein>
    <recommendedName>
        <fullName evidence="9">Pectinesterase inhibitor domain-containing protein</fullName>
    </recommendedName>
</protein>
<feature type="region of interest" description="Disordered" evidence="7">
    <location>
        <begin position="52"/>
        <end position="232"/>
    </location>
</feature>
<dbReference type="InterPro" id="IPR011050">
    <property type="entry name" value="Pectin_lyase_fold/virulence"/>
</dbReference>
<feature type="compositionally biased region" description="Basic and acidic residues" evidence="7">
    <location>
        <begin position="55"/>
        <end position="73"/>
    </location>
</feature>
<dbReference type="InterPro" id="IPR012334">
    <property type="entry name" value="Pectin_lyas_fold"/>
</dbReference>
<comment type="similarity">
    <text evidence="3">In the C-terminal section; belongs to the pectinesterase family.</text>
</comment>
<gene>
    <name evidence="10" type="ORF">V6N11_061361</name>
</gene>
<feature type="compositionally biased region" description="Low complexity" evidence="7">
    <location>
        <begin position="133"/>
        <end position="145"/>
    </location>
</feature>
<dbReference type="EMBL" id="JBBPBN010000097">
    <property type="protein sequence ID" value="KAK8980145.1"/>
    <property type="molecule type" value="Genomic_DNA"/>
</dbReference>
<feature type="compositionally biased region" description="Pro residues" evidence="7">
    <location>
        <begin position="76"/>
        <end position="110"/>
    </location>
</feature>
<dbReference type="CDD" id="cd15798">
    <property type="entry name" value="PMEI-like_3"/>
    <property type="match status" value="1"/>
</dbReference>
<dbReference type="NCBIfam" id="TIGR01614">
    <property type="entry name" value="PME_inhib"/>
    <property type="match status" value="1"/>
</dbReference>
<dbReference type="SUPFAM" id="SSF101148">
    <property type="entry name" value="Plant invertase/pectin methylesterase inhibitor"/>
    <property type="match status" value="1"/>
</dbReference>
<dbReference type="PROSITE" id="PS00503">
    <property type="entry name" value="PECTINESTERASE_2"/>
    <property type="match status" value="1"/>
</dbReference>
<evidence type="ECO:0000256" key="8">
    <source>
        <dbReference type="SAM" id="Phobius"/>
    </source>
</evidence>
<evidence type="ECO:0000313" key="10">
    <source>
        <dbReference type="EMBL" id="KAK8980145.1"/>
    </source>
</evidence>
<feature type="compositionally biased region" description="Pro residues" evidence="7">
    <location>
        <begin position="146"/>
        <end position="226"/>
    </location>
</feature>
<dbReference type="Proteomes" id="UP001396334">
    <property type="component" value="Unassembled WGS sequence"/>
</dbReference>
<dbReference type="PANTHER" id="PTHR31707">
    <property type="entry name" value="PECTINESTERASE"/>
    <property type="match status" value="1"/>
</dbReference>
<dbReference type="SUPFAM" id="SSF51126">
    <property type="entry name" value="Pectin lyase-like"/>
    <property type="match status" value="1"/>
</dbReference>
<feature type="active site" evidence="6">
    <location>
        <position position="651"/>
    </location>
</feature>
<dbReference type="Pfam" id="PF04043">
    <property type="entry name" value="PMEI"/>
    <property type="match status" value="1"/>
</dbReference>
<reference evidence="10 11" key="1">
    <citation type="journal article" date="2024" name="G3 (Bethesda)">
        <title>Genome assembly of Hibiscus sabdariffa L. provides insights into metabolisms of medicinal natural products.</title>
        <authorList>
            <person name="Kim T."/>
        </authorList>
    </citation>
    <scope>NUCLEOTIDE SEQUENCE [LARGE SCALE GENOMIC DNA]</scope>
    <source>
        <strain evidence="10">TK-2024</strain>
        <tissue evidence="10">Old leaves</tissue>
    </source>
</reference>
<feature type="region of interest" description="Disordered" evidence="7">
    <location>
        <begin position="239"/>
        <end position="258"/>
    </location>
</feature>
<dbReference type="Pfam" id="PF01095">
    <property type="entry name" value="Pectinesterase"/>
    <property type="match status" value="1"/>
</dbReference>
<evidence type="ECO:0000256" key="1">
    <source>
        <dbReference type="ARBA" id="ARBA00005184"/>
    </source>
</evidence>
<feature type="compositionally biased region" description="Pro residues" evidence="7">
    <location>
        <begin position="241"/>
        <end position="253"/>
    </location>
</feature>
<feature type="transmembrane region" description="Helical" evidence="8">
    <location>
        <begin position="25"/>
        <end position="49"/>
    </location>
</feature>
<dbReference type="InterPro" id="IPR006501">
    <property type="entry name" value="Pectinesterase_inhib_dom"/>
</dbReference>
<dbReference type="SMART" id="SM00856">
    <property type="entry name" value="PMEI"/>
    <property type="match status" value="1"/>
</dbReference>
<evidence type="ECO:0000313" key="11">
    <source>
        <dbReference type="Proteomes" id="UP001396334"/>
    </source>
</evidence>
<dbReference type="PRINTS" id="PR01217">
    <property type="entry name" value="PRICHEXTENSN"/>
</dbReference>
<keyword evidence="11" id="KW-1185">Reference proteome</keyword>
<feature type="domain" description="Pectinesterase inhibitor" evidence="9">
    <location>
        <begin position="265"/>
        <end position="416"/>
    </location>
</feature>
<evidence type="ECO:0000256" key="4">
    <source>
        <dbReference type="ARBA" id="ARBA00022801"/>
    </source>
</evidence>
<keyword evidence="8" id="KW-0472">Membrane</keyword>
<evidence type="ECO:0000256" key="2">
    <source>
        <dbReference type="ARBA" id="ARBA00006027"/>
    </source>
</evidence>
<evidence type="ECO:0000256" key="6">
    <source>
        <dbReference type="PROSITE-ProRule" id="PRU10040"/>
    </source>
</evidence>
<name>A0ABR2NVZ6_9ROSI</name>
<keyword evidence="4" id="KW-0378">Hydrolase</keyword>
<evidence type="ECO:0000256" key="5">
    <source>
        <dbReference type="ARBA" id="ARBA00023085"/>
    </source>
</evidence>
<proteinExistence type="inferred from homology"/>
<dbReference type="InterPro" id="IPR033131">
    <property type="entry name" value="Pectinesterase_Asp_AS"/>
</dbReference>
<dbReference type="InterPro" id="IPR000070">
    <property type="entry name" value="Pectinesterase_cat"/>
</dbReference>